<feature type="non-terminal residue" evidence="2">
    <location>
        <position position="1"/>
    </location>
</feature>
<gene>
    <name evidence="2" type="ORF">OH76DRAFT_1335592</name>
</gene>
<dbReference type="AlphaFoldDB" id="A0A371DWT7"/>
<dbReference type="EMBL" id="KZ857379">
    <property type="protein sequence ID" value="RDX57017.1"/>
    <property type="molecule type" value="Genomic_DNA"/>
</dbReference>
<evidence type="ECO:0000256" key="1">
    <source>
        <dbReference type="SAM" id="MobiDB-lite"/>
    </source>
</evidence>
<proteinExistence type="predicted"/>
<dbReference type="Pfam" id="PF18759">
    <property type="entry name" value="Plavaka"/>
    <property type="match status" value="1"/>
</dbReference>
<reference evidence="2 3" key="1">
    <citation type="journal article" date="2018" name="Biotechnol. Biofuels">
        <title>Integrative visual omics of the white-rot fungus Polyporus brumalis exposes the biotechnological potential of its oxidative enzymes for delignifying raw plant biomass.</title>
        <authorList>
            <person name="Miyauchi S."/>
            <person name="Rancon A."/>
            <person name="Drula E."/>
            <person name="Hage H."/>
            <person name="Chaduli D."/>
            <person name="Favel A."/>
            <person name="Grisel S."/>
            <person name="Henrissat B."/>
            <person name="Herpoel-Gimbert I."/>
            <person name="Ruiz-Duenas F.J."/>
            <person name="Chevret D."/>
            <person name="Hainaut M."/>
            <person name="Lin J."/>
            <person name="Wang M."/>
            <person name="Pangilinan J."/>
            <person name="Lipzen A."/>
            <person name="Lesage-Meessen L."/>
            <person name="Navarro D."/>
            <person name="Riley R."/>
            <person name="Grigoriev I.V."/>
            <person name="Zhou S."/>
            <person name="Raouche S."/>
            <person name="Rosso M.N."/>
        </authorList>
    </citation>
    <scope>NUCLEOTIDE SEQUENCE [LARGE SCALE GENOMIC DNA]</scope>
    <source>
        <strain evidence="2 3">BRFM 1820</strain>
    </source>
</reference>
<evidence type="ECO:0000313" key="2">
    <source>
        <dbReference type="EMBL" id="RDX57017.1"/>
    </source>
</evidence>
<dbReference type="STRING" id="139420.A0A371DWT7"/>
<evidence type="ECO:0000313" key="3">
    <source>
        <dbReference type="Proteomes" id="UP000256964"/>
    </source>
</evidence>
<sequence>QMDDIEVEYHPNSGRGSKTYSFEEFTRESSSKFVPPPDEVPWRPFRTRLDFDFAALCAAAGLSQDQIQHFIKFMWRFRQGEDQFSFHSSADIQKIWQRAYDSLTPFEKHDFSVPYKKEVIQHTVHCRNLWHWVRDLLRDPLLVTQMEFDAHRLRKYNGTVFRRFLDEPYTADKMWEVQSKIPAGAKPLALTLYADKTKLSSFGTAKGHPVVARCANLPAHIRHSKGKGGGRIVGWLPIVKDKKSKTPGYANYRREVWHGGMRIILQPIKGASKFGVWVRCGDDVDRHLYIFVIVLAMDHEEMCYATIVRGINSLFGSCPICLVPSDQMMDLFSQFQLRTGPNTRLIIAEARRHTGAAREEILQAYGIRDIENAFDELDHSDPYEAATFDRLHAFHLGLLGHHIWPLIRKYIEDLGEDAINQLDDQFSRIPPWRGLNHFKEVSTVTFSDGNKFQDLGKNLLFTVHNIIKSDTVGYLVCMILRHYLDLDMYLGFHLHTEDTIEEATALTNILNLQTHTGATEDDPDAKNWSFPKAHSNKHSIRDILLKGAATEGDCRLGEGEHRPSKFSYAHSNHRDYEDQIAYADQCKREREEDPDDKDDPSSADPAVLEDDTRATLRVSPHYDIRSKQAVPIRLGDVEPLHSSDDAFKDFLGRLNTFLTVTFKAQNIPIPGGLAVTLQPSEKITRYRLLEVFYESQVDWRQSSDYVRSHPSFQHAPRYDGIMYNTIDGPIFGEMVFMFTCKVGTTVYPVALVHPYDAPVHNAPRKKDRDFGFYRIRPKARKQAEFISLDSIIRGALLVPDYGRKSDFLVHHLADDDMYMRIRKLQRSV</sequence>
<keyword evidence="3" id="KW-1185">Reference proteome</keyword>
<dbReference type="OrthoDB" id="2753241at2759"/>
<dbReference type="InterPro" id="IPR041078">
    <property type="entry name" value="Plavaka"/>
</dbReference>
<protein>
    <submittedName>
        <fullName evidence="2">Uncharacterized protein</fullName>
    </submittedName>
</protein>
<dbReference type="Proteomes" id="UP000256964">
    <property type="component" value="Unassembled WGS sequence"/>
</dbReference>
<organism evidence="2 3">
    <name type="scientific">Lentinus brumalis</name>
    <dbReference type="NCBI Taxonomy" id="2498619"/>
    <lineage>
        <taxon>Eukaryota</taxon>
        <taxon>Fungi</taxon>
        <taxon>Dikarya</taxon>
        <taxon>Basidiomycota</taxon>
        <taxon>Agaricomycotina</taxon>
        <taxon>Agaricomycetes</taxon>
        <taxon>Polyporales</taxon>
        <taxon>Polyporaceae</taxon>
        <taxon>Lentinus</taxon>
    </lineage>
</organism>
<accession>A0A371DWT7</accession>
<feature type="region of interest" description="Disordered" evidence="1">
    <location>
        <begin position="587"/>
        <end position="610"/>
    </location>
</feature>
<name>A0A371DWT7_9APHY</name>